<dbReference type="Proteomes" id="UP000075238">
    <property type="component" value="Chromosome 1"/>
</dbReference>
<keyword evidence="2" id="KW-1185">Reference proteome</keyword>
<gene>
    <name evidence="1" type="ORF">A2G96_09370</name>
</gene>
<reference evidence="1 2" key="1">
    <citation type="submission" date="2016-03" db="EMBL/GenBank/DDBJ databases">
        <title>Complete genome sequence of a novel chlorpyrifos degrading bacterium, Cupriavidus nantongensis sp. X1.</title>
        <authorList>
            <person name="Fang L."/>
        </authorList>
    </citation>
    <scope>NUCLEOTIDE SEQUENCE [LARGE SCALE GENOMIC DNA]</scope>
    <source>
        <strain evidence="1 2">X1</strain>
    </source>
</reference>
<dbReference type="AlphaFoldDB" id="A0A142JIM0"/>
<evidence type="ECO:0000313" key="2">
    <source>
        <dbReference type="Proteomes" id="UP000075238"/>
    </source>
</evidence>
<dbReference type="EMBL" id="CP014844">
    <property type="protein sequence ID" value="AMR77932.1"/>
    <property type="molecule type" value="Genomic_DNA"/>
</dbReference>
<evidence type="ECO:0000313" key="1">
    <source>
        <dbReference type="EMBL" id="AMR77932.1"/>
    </source>
</evidence>
<organism evidence="1 2">
    <name type="scientific">Cupriavidus nantongensis</name>
    <dbReference type="NCBI Taxonomy" id="1796606"/>
    <lineage>
        <taxon>Bacteria</taxon>
        <taxon>Pseudomonadati</taxon>
        <taxon>Pseudomonadota</taxon>
        <taxon>Betaproteobacteria</taxon>
        <taxon>Burkholderiales</taxon>
        <taxon>Burkholderiaceae</taxon>
        <taxon>Cupriavidus</taxon>
    </lineage>
</organism>
<name>A0A142JIM0_9BURK</name>
<protein>
    <submittedName>
        <fullName evidence="1">Uncharacterized protein</fullName>
    </submittedName>
</protein>
<accession>A0A142JIM0</accession>
<dbReference type="KEGG" id="cnan:A2G96_09370"/>
<dbReference type="RefSeq" id="WP_062798645.1">
    <property type="nucleotide sequence ID" value="NZ_CP014844.1"/>
</dbReference>
<sequence>MEALYKRELYGETTALKIEVMGSTAVSIANRWAMGWPDRVVSLLVANQYLGKLTEQTNLEKDVLANEMENSHLSPSEILTMHGVQQEAPEVDRLVD</sequence>
<proteinExistence type="predicted"/>